<reference evidence="2 3" key="1">
    <citation type="journal article" date="1999" name="Science">
        <title>Genome sequence of the radioresistant bacterium Deinococcus radiodurans R1.</title>
        <authorList>
            <person name="White O."/>
            <person name="Eisen J.A."/>
            <person name="Heidelberg J.F."/>
            <person name="Hickey E.K."/>
            <person name="Peterson J.D."/>
            <person name="Dodson R.J."/>
            <person name="Haft D.H."/>
            <person name="Gwinn M.L."/>
            <person name="Nelson W.C."/>
            <person name="Richardson D.L."/>
            <person name="Moffat K.S."/>
            <person name="Qin H."/>
            <person name="Jiang L."/>
            <person name="Pamphile W."/>
            <person name="Crosby M."/>
            <person name="Shen M."/>
            <person name="Vamathevan J.J."/>
            <person name="Lam P."/>
            <person name="McDonald L."/>
            <person name="Utterback T."/>
            <person name="Zalewski C."/>
            <person name="Makarova K.S."/>
            <person name="Aravind L."/>
            <person name="Daly M.J."/>
            <person name="Minton K.W."/>
            <person name="Fleischmann R.D."/>
            <person name="Ketchum K.A."/>
            <person name="Nelson K.E."/>
            <person name="Salzberg S."/>
            <person name="Smith H.O."/>
            <person name="Venter J.C."/>
            <person name="Fraser C.M."/>
        </authorList>
    </citation>
    <scope>NUCLEOTIDE SEQUENCE [LARGE SCALE GENOMIC DNA]</scope>
    <source>
        <strain evidence="3">ATCC 13939 / DSM 20539 / JCM 16871 / LMG 4051 / NBRC 15346 / NCIMB 9279 / R1 / VKM B-1422</strain>
    </source>
</reference>
<dbReference type="HOGENOM" id="CLU_010194_1_0_0"/>
<dbReference type="Gene3D" id="3.40.50.720">
    <property type="entry name" value="NAD(P)-binding Rossmann-like Domain"/>
    <property type="match status" value="1"/>
</dbReference>
<dbReference type="FunFam" id="3.40.50.720:FF:000923">
    <property type="entry name" value="3-alpha-hydroxysteroid dehydrogenase, putative"/>
    <property type="match status" value="1"/>
</dbReference>
<evidence type="ECO:0000313" key="3">
    <source>
        <dbReference type="Proteomes" id="UP000002524"/>
    </source>
</evidence>
<dbReference type="PIR" id="G75626">
    <property type="entry name" value="G75626"/>
</dbReference>
<sequence length="255" mass="27089">MLAWPMTPPILVTGAASGLGLATAQLLRERGHDVILSDLRPSPLGETRVADLTDEAARRDLIAGLPPLGGLVASAGVAGQAPGHLVMELNYVATRDLVSCLLPKIARGSAAVVLSSTSALFASQTQEERRVIRDDPAAARPGWQDLEGWDAYGLSKRLLLDELPGWVAAGLPHGVRVNALLPGPIETPMLGDLEQMQGAEAMDYMKAVVGRYGQPREIATIIAFLLSPDASWLNGVELRVDGGLFTQFALEQRTS</sequence>
<proteinExistence type="predicted"/>
<organism evidence="2 3">
    <name type="scientific">Deinococcus radiodurans (strain ATCC 13939 / DSM 20539 / JCM 16871 / CCUG 27074 / LMG 4051 / NBRC 15346 / NCIMB 9279 / VKM B-1422 / R1)</name>
    <dbReference type="NCBI Taxonomy" id="243230"/>
    <lineage>
        <taxon>Bacteria</taxon>
        <taxon>Thermotogati</taxon>
        <taxon>Deinococcota</taxon>
        <taxon>Deinococci</taxon>
        <taxon>Deinococcales</taxon>
        <taxon>Deinococcaceae</taxon>
        <taxon>Deinococcus</taxon>
    </lineage>
</organism>
<dbReference type="AlphaFoldDB" id="Q9RZP2"/>
<dbReference type="OrthoDB" id="111282at2"/>
<dbReference type="EnsemblBacteria" id="AAF12533">
    <property type="protein sequence ID" value="AAF12533"/>
    <property type="gene ID" value="DR_B0080"/>
</dbReference>
<dbReference type="InterPro" id="IPR002347">
    <property type="entry name" value="SDR_fam"/>
</dbReference>
<protein>
    <submittedName>
        <fullName evidence="2">3-alpha-hydroxysteroid dehydrogenase, putative</fullName>
    </submittedName>
</protein>
<dbReference type="GO" id="GO:0016616">
    <property type="term" value="F:oxidoreductase activity, acting on the CH-OH group of donors, NAD or NADP as acceptor"/>
    <property type="evidence" value="ECO:0000318"/>
    <property type="project" value="GO_Central"/>
</dbReference>
<dbReference type="EMBL" id="AE001826">
    <property type="protein sequence ID" value="AAF12533.1"/>
    <property type="molecule type" value="Genomic_DNA"/>
</dbReference>
<evidence type="ECO:0000259" key="1">
    <source>
        <dbReference type="Pfam" id="PF01370"/>
    </source>
</evidence>
<gene>
    <name evidence="2" type="ordered locus">DR_B0080</name>
</gene>
<dbReference type="InterPro" id="IPR036291">
    <property type="entry name" value="NAD(P)-bd_dom_sf"/>
</dbReference>
<accession>Q9RZP2</accession>
<geneLocation type="plasmid" evidence="3">
    <name>megaplasmid MP1</name>
</geneLocation>
<keyword evidence="2" id="KW-0614">Plasmid</keyword>
<dbReference type="KEGG" id="dra:DR_B0080"/>
<dbReference type="PATRIC" id="fig|243230.17.peg.80"/>
<keyword evidence="3" id="KW-1185">Reference proteome</keyword>
<dbReference type="Pfam" id="PF01370">
    <property type="entry name" value="Epimerase"/>
    <property type="match status" value="1"/>
</dbReference>
<feature type="domain" description="NAD-dependent epimerase/dehydratase" evidence="1">
    <location>
        <begin position="10"/>
        <end position="128"/>
    </location>
</feature>
<dbReference type="SUPFAM" id="SSF51735">
    <property type="entry name" value="NAD(P)-binding Rossmann-fold domains"/>
    <property type="match status" value="1"/>
</dbReference>
<dbReference type="Proteomes" id="UP000002524">
    <property type="component" value="Plasmid MP1"/>
</dbReference>
<dbReference type="InterPro" id="IPR001509">
    <property type="entry name" value="Epimerase_deHydtase"/>
</dbReference>
<dbReference type="InParanoid" id="Q9RZP2"/>
<dbReference type="Pfam" id="PF13561">
    <property type="entry name" value="adh_short_C2"/>
    <property type="match status" value="1"/>
</dbReference>
<name>Q9RZP2_DEIRA</name>
<dbReference type="PRINTS" id="PR00081">
    <property type="entry name" value="GDHRDH"/>
</dbReference>
<evidence type="ECO:0000313" key="2">
    <source>
        <dbReference type="EMBL" id="AAF12533.1"/>
    </source>
</evidence>
<dbReference type="PANTHER" id="PTHR43975:SF2">
    <property type="entry name" value="EG:BACR7A4.14 PROTEIN-RELATED"/>
    <property type="match status" value="1"/>
</dbReference>
<dbReference type="PANTHER" id="PTHR43975">
    <property type="entry name" value="ZGC:101858"/>
    <property type="match status" value="1"/>
</dbReference>